<feature type="region of interest" description="Disordered" evidence="1">
    <location>
        <begin position="1"/>
        <end position="33"/>
    </location>
</feature>
<dbReference type="EMBL" id="ML994638">
    <property type="protein sequence ID" value="KAF2184400.1"/>
    <property type="molecule type" value="Genomic_DNA"/>
</dbReference>
<evidence type="ECO:0000313" key="3">
    <source>
        <dbReference type="Proteomes" id="UP000800200"/>
    </source>
</evidence>
<dbReference type="AlphaFoldDB" id="A0A6A6E2N8"/>
<feature type="compositionally biased region" description="Polar residues" evidence="1">
    <location>
        <begin position="1"/>
        <end position="10"/>
    </location>
</feature>
<feature type="region of interest" description="Disordered" evidence="1">
    <location>
        <begin position="46"/>
        <end position="78"/>
    </location>
</feature>
<dbReference type="OrthoDB" id="3875902at2759"/>
<proteinExistence type="predicted"/>
<name>A0A6A6E2N8_9PEZI</name>
<protein>
    <submittedName>
        <fullName evidence="2">Uncharacterized protein</fullName>
    </submittedName>
</protein>
<keyword evidence="3" id="KW-1185">Reference proteome</keyword>
<evidence type="ECO:0000313" key="2">
    <source>
        <dbReference type="EMBL" id="KAF2184400.1"/>
    </source>
</evidence>
<sequence length="346" mass="40129">MTLRPTTKPSRLSKRFSRSPTITNHNANSSKRESISIRLSLSGFRRQSHSKDAIVPTRIDSVHTNEIPTQPSAPPKPQPQINYTHDPLQNYIPCLYPHCSNHYLPSSLGPTYYSPKKPYGLRNKRGLCPNHASKDLKAANEQCKKERERTRQKAGRKTLGMVEEEFESWMRFFNLERVEESKELERRQRVKVVGWDEGLSPGSKKGKRGEGDAEEWDWKYALRPCTKKGCKREWYSPFDEGLFRWYSRECKFGLRALEALCPACAKEEIEATEKRVEERTTDVSKAEWENWLANLKNEREVEREFWDKAQGRVVRERGMQPRAVEGKEPGLEGKGVETLKELCVVM</sequence>
<gene>
    <name evidence="2" type="ORF">K469DRAFT_709137</name>
</gene>
<accession>A0A6A6E2N8</accession>
<feature type="compositionally biased region" description="Polar residues" evidence="1">
    <location>
        <begin position="18"/>
        <end position="29"/>
    </location>
</feature>
<organism evidence="2 3">
    <name type="scientific">Zopfia rhizophila CBS 207.26</name>
    <dbReference type="NCBI Taxonomy" id="1314779"/>
    <lineage>
        <taxon>Eukaryota</taxon>
        <taxon>Fungi</taxon>
        <taxon>Dikarya</taxon>
        <taxon>Ascomycota</taxon>
        <taxon>Pezizomycotina</taxon>
        <taxon>Dothideomycetes</taxon>
        <taxon>Dothideomycetes incertae sedis</taxon>
        <taxon>Zopfiaceae</taxon>
        <taxon>Zopfia</taxon>
    </lineage>
</organism>
<dbReference type="Proteomes" id="UP000800200">
    <property type="component" value="Unassembled WGS sequence"/>
</dbReference>
<reference evidence="2" key="1">
    <citation type="journal article" date="2020" name="Stud. Mycol.">
        <title>101 Dothideomycetes genomes: a test case for predicting lifestyles and emergence of pathogens.</title>
        <authorList>
            <person name="Haridas S."/>
            <person name="Albert R."/>
            <person name="Binder M."/>
            <person name="Bloem J."/>
            <person name="Labutti K."/>
            <person name="Salamov A."/>
            <person name="Andreopoulos B."/>
            <person name="Baker S."/>
            <person name="Barry K."/>
            <person name="Bills G."/>
            <person name="Bluhm B."/>
            <person name="Cannon C."/>
            <person name="Castanera R."/>
            <person name="Culley D."/>
            <person name="Daum C."/>
            <person name="Ezra D."/>
            <person name="Gonzalez J."/>
            <person name="Henrissat B."/>
            <person name="Kuo A."/>
            <person name="Liang C."/>
            <person name="Lipzen A."/>
            <person name="Lutzoni F."/>
            <person name="Magnuson J."/>
            <person name="Mondo S."/>
            <person name="Nolan M."/>
            <person name="Ohm R."/>
            <person name="Pangilinan J."/>
            <person name="Park H.-J."/>
            <person name="Ramirez L."/>
            <person name="Alfaro M."/>
            <person name="Sun H."/>
            <person name="Tritt A."/>
            <person name="Yoshinaga Y."/>
            <person name="Zwiers L.-H."/>
            <person name="Turgeon B."/>
            <person name="Goodwin S."/>
            <person name="Spatafora J."/>
            <person name="Crous P."/>
            <person name="Grigoriev I."/>
        </authorList>
    </citation>
    <scope>NUCLEOTIDE SEQUENCE</scope>
    <source>
        <strain evidence="2">CBS 207.26</strain>
    </source>
</reference>
<evidence type="ECO:0000256" key="1">
    <source>
        <dbReference type="SAM" id="MobiDB-lite"/>
    </source>
</evidence>